<dbReference type="GO" id="GO:0005524">
    <property type="term" value="F:ATP binding"/>
    <property type="evidence" value="ECO:0007669"/>
    <property type="project" value="InterPro"/>
</dbReference>
<feature type="domain" description="ABC transporter" evidence="2">
    <location>
        <begin position="9"/>
        <end position="43"/>
    </location>
</feature>
<dbReference type="SUPFAM" id="SSF52540">
    <property type="entry name" value="P-loop containing nucleoside triphosphate hydrolases"/>
    <property type="match status" value="1"/>
</dbReference>
<dbReference type="InterPro" id="IPR027417">
    <property type="entry name" value="P-loop_NTPase"/>
</dbReference>
<evidence type="ECO:0000313" key="3">
    <source>
        <dbReference type="EMBL" id="CAL1379440.1"/>
    </source>
</evidence>
<keyword evidence="4" id="KW-1185">Reference proteome</keyword>
<evidence type="ECO:0000256" key="1">
    <source>
        <dbReference type="SAM" id="Phobius"/>
    </source>
</evidence>
<protein>
    <recommendedName>
        <fullName evidence="2">ABC transporter domain-containing protein</fullName>
    </recommendedName>
</protein>
<gene>
    <name evidence="3" type="ORF">LTRI10_LOCUS20959</name>
</gene>
<dbReference type="InterPro" id="IPR003439">
    <property type="entry name" value="ABC_transporter-like_ATP-bd"/>
</dbReference>
<dbReference type="PANTHER" id="PTHR43423">
    <property type="entry name" value="ABC TRANSPORTER I FAMILY MEMBER 17"/>
    <property type="match status" value="1"/>
</dbReference>
<dbReference type="Proteomes" id="UP001497516">
    <property type="component" value="Chromosome 3"/>
</dbReference>
<dbReference type="EMBL" id="OZ034816">
    <property type="protein sequence ID" value="CAL1379440.1"/>
    <property type="molecule type" value="Genomic_DNA"/>
</dbReference>
<dbReference type="PANTHER" id="PTHR43423:SF1">
    <property type="entry name" value="ABC TRANSPORTER I FAMILY MEMBER 17"/>
    <property type="match status" value="1"/>
</dbReference>
<proteinExistence type="predicted"/>
<dbReference type="GO" id="GO:0016887">
    <property type="term" value="F:ATP hydrolysis activity"/>
    <property type="evidence" value="ECO:0007669"/>
    <property type="project" value="InterPro"/>
</dbReference>
<dbReference type="AlphaFoldDB" id="A0AAV2E0T5"/>
<sequence length="88" mass="9822">MADLHPSYRKSGSKLFHGQAQRVSLARTLANDAELLLFDDPTSALDPISMQNVEDVLVNKRNNQGMTVFWFLSSPLKLGFVIFVLKDG</sequence>
<dbReference type="Pfam" id="PF00005">
    <property type="entry name" value="ABC_tran"/>
    <property type="match status" value="1"/>
</dbReference>
<keyword evidence="1" id="KW-0472">Membrane</keyword>
<feature type="transmembrane region" description="Helical" evidence="1">
    <location>
        <begin position="67"/>
        <end position="85"/>
    </location>
</feature>
<organism evidence="3 4">
    <name type="scientific">Linum trigynum</name>
    <dbReference type="NCBI Taxonomy" id="586398"/>
    <lineage>
        <taxon>Eukaryota</taxon>
        <taxon>Viridiplantae</taxon>
        <taxon>Streptophyta</taxon>
        <taxon>Embryophyta</taxon>
        <taxon>Tracheophyta</taxon>
        <taxon>Spermatophyta</taxon>
        <taxon>Magnoliopsida</taxon>
        <taxon>eudicotyledons</taxon>
        <taxon>Gunneridae</taxon>
        <taxon>Pentapetalae</taxon>
        <taxon>rosids</taxon>
        <taxon>fabids</taxon>
        <taxon>Malpighiales</taxon>
        <taxon>Linaceae</taxon>
        <taxon>Linum</taxon>
    </lineage>
</organism>
<reference evidence="3 4" key="1">
    <citation type="submission" date="2024-04" db="EMBL/GenBank/DDBJ databases">
        <authorList>
            <person name="Fracassetti M."/>
        </authorList>
    </citation>
    <scope>NUCLEOTIDE SEQUENCE [LARGE SCALE GENOMIC DNA]</scope>
</reference>
<keyword evidence="1" id="KW-0812">Transmembrane</keyword>
<evidence type="ECO:0000313" key="4">
    <source>
        <dbReference type="Proteomes" id="UP001497516"/>
    </source>
</evidence>
<keyword evidence="1" id="KW-1133">Transmembrane helix</keyword>
<name>A0AAV2E0T5_9ROSI</name>
<evidence type="ECO:0000259" key="2">
    <source>
        <dbReference type="Pfam" id="PF00005"/>
    </source>
</evidence>
<dbReference type="Gene3D" id="3.40.50.300">
    <property type="entry name" value="P-loop containing nucleotide triphosphate hydrolases"/>
    <property type="match status" value="1"/>
</dbReference>
<accession>A0AAV2E0T5</accession>